<dbReference type="EMBL" id="CP090643">
    <property type="protein sequence ID" value="WFN23704.1"/>
    <property type="molecule type" value="Genomic_DNA"/>
</dbReference>
<evidence type="ECO:0000313" key="3">
    <source>
        <dbReference type="EMBL" id="WFN23704.1"/>
    </source>
</evidence>
<geneLocation type="plasmid" evidence="3 4">
    <name>unnamed1</name>
</geneLocation>
<dbReference type="GO" id="GO:0032259">
    <property type="term" value="P:methylation"/>
    <property type="evidence" value="ECO:0007669"/>
    <property type="project" value="InterPro"/>
</dbReference>
<evidence type="ECO:0000259" key="1">
    <source>
        <dbReference type="Pfam" id="PF13708"/>
    </source>
</evidence>
<dbReference type="Proteomes" id="UP001220209">
    <property type="component" value="Plasmid unnamed1"/>
</dbReference>
<evidence type="ECO:0000313" key="2">
    <source>
        <dbReference type="EMBL" id="BBA45468.1"/>
    </source>
</evidence>
<protein>
    <submittedName>
        <fullName evidence="3">DUF4942 domain-containing protein</fullName>
    </submittedName>
</protein>
<organism evidence="2">
    <name type="scientific">Burkholderia contaminans</name>
    <dbReference type="NCBI Taxonomy" id="488447"/>
    <lineage>
        <taxon>Bacteria</taxon>
        <taxon>Pseudomonadati</taxon>
        <taxon>Pseudomonadota</taxon>
        <taxon>Betaproteobacteria</taxon>
        <taxon>Burkholderiales</taxon>
        <taxon>Burkholderiaceae</taxon>
        <taxon>Burkholderia</taxon>
        <taxon>Burkholderia cepacia complex</taxon>
    </lineage>
</organism>
<proteinExistence type="predicted"/>
<geneLocation type="plasmid" evidence="2">
    <name>pBC453</name>
</geneLocation>
<name>A0A286P6K4_9BURK</name>
<dbReference type="GO" id="GO:0008168">
    <property type="term" value="F:methyltransferase activity"/>
    <property type="evidence" value="ECO:0007669"/>
    <property type="project" value="InterPro"/>
</dbReference>
<evidence type="ECO:0000313" key="4">
    <source>
        <dbReference type="Proteomes" id="UP001220209"/>
    </source>
</evidence>
<dbReference type="RefSeq" id="WP_052760122.1">
    <property type="nucleotide sequence ID" value="NZ_AP018360.1"/>
</dbReference>
<keyword evidence="2" id="KW-0614">Plasmid</keyword>
<dbReference type="GO" id="GO:0003676">
    <property type="term" value="F:nucleic acid binding"/>
    <property type="evidence" value="ECO:0007669"/>
    <property type="project" value="InterPro"/>
</dbReference>
<reference evidence="3 4" key="3">
    <citation type="submission" date="2021-12" db="EMBL/GenBank/DDBJ databases">
        <title>Genomic and phenotypic characterization of three Burkholderia contaminans isolates recovered from different sources.</title>
        <authorList>
            <person name="Lopez De Volder A."/>
            <person name="Fan Y."/>
            <person name="Nunvar J."/>
            <person name="Herrera T."/>
            <person name="Timp W."/>
            <person name="Degrossi J."/>
        </authorList>
    </citation>
    <scope>NUCLEOTIDE SEQUENCE [LARGE SCALE GENOMIC DNA]</scope>
    <source>
        <strain evidence="3 4">LMG 23361</strain>
        <plasmid evidence="3 4">unnamed1</plasmid>
    </source>
</reference>
<sequence length="601" mass="67971">MNAKFNDTHNGFQYYPTPIDLAARVWKKLKDRHPSRVLEPSAGKGHLLKGKLNPRYEYSKEYFHNIDCCEIDVRHHADLRELGVKIVGHDFLAMESGACYSAIVGNPPFHSGEKHVLKAWDLLWDGEVVMIVNAETVRNPLNAERRRLVSLIDEYGDVEYVQGAFQVEDAERKTPVDIAIVHLVKRAEVGSFVTMDLLRDMTRDTVDGEQLGNGYAVPHQLALPVSEIENRVRIFNAAVVSARDAIFVQAQASAYAGMLGDSMGARSSGTSDRDHAPTADYVRGALGTVYGELKERGWASIVRSADVTSRLSSEALKRVEAEFKLISELEFTVKNIYSFLIGVCEQQGRIQIDMLCDIFDRITRYHSDNTAYYRGWKSNDKHYRSIGRRIRHTRFVIPGFAVGRGARSPSWEMERLLADFDKGFALLAGNATPEVSLVSACNAHWTELKYGARIESSYFDLRFYPGIGTLHFFPRDKQLIDRLNRAVGRQRGWLPAENLKLESAGFWEQFDKAEKLDKEIRKAVAKRYRGCSDEPLRTLGNENWDGHERACLQVDEALQEVHEAHDIQVDFRVAFDARKEGALETQVEAHAQTQLPLLLAA</sequence>
<feature type="domain" description="DUF4942" evidence="1">
    <location>
        <begin position="292"/>
        <end position="492"/>
    </location>
</feature>
<dbReference type="InterPro" id="IPR002052">
    <property type="entry name" value="DNA_methylase_N6_adenine_CS"/>
</dbReference>
<dbReference type="InterPro" id="IPR031339">
    <property type="entry name" value="DUF4942"/>
</dbReference>
<accession>A0A286P6K4</accession>
<dbReference type="AlphaFoldDB" id="A0A286P6K4"/>
<dbReference type="InterPro" id="IPR029063">
    <property type="entry name" value="SAM-dependent_MTases_sf"/>
</dbReference>
<reference evidence="2" key="2">
    <citation type="journal article" date="2017" name="Genome Announc.">
        <title>High-Quality Draft Genome Sequence of Burkholderia contaminans CH-1, a Gram-Negative Bacterium That Metabolizes 2-Azahypoxanthine, a Plant Growth-Regulating Compound.</title>
        <authorList>
            <person name="Choi J.-H."/>
            <person name="Sugiura H."/>
            <person name="Moriuchi R."/>
            <person name="Kawagishi H."/>
            <person name="Dohra H."/>
        </authorList>
    </citation>
    <scope>NUCLEOTIDE SEQUENCE</scope>
    <source>
        <strain evidence="2">CH-1</strain>
        <plasmid evidence="2">pBC453</plasmid>
    </source>
</reference>
<dbReference type="SUPFAM" id="SSF53335">
    <property type="entry name" value="S-adenosyl-L-methionine-dependent methyltransferases"/>
    <property type="match status" value="1"/>
</dbReference>
<dbReference type="PROSITE" id="PS00092">
    <property type="entry name" value="N6_MTASE"/>
    <property type="match status" value="1"/>
</dbReference>
<dbReference type="OrthoDB" id="6128088at2"/>
<dbReference type="Gene3D" id="3.40.50.150">
    <property type="entry name" value="Vaccinia Virus protein VP39"/>
    <property type="match status" value="1"/>
</dbReference>
<gene>
    <name evidence="2" type="ORF">BCCH1_79790</name>
    <name evidence="3" type="ORF">LXE91_39920</name>
</gene>
<dbReference type="EMBL" id="AP018360">
    <property type="protein sequence ID" value="BBA45468.1"/>
    <property type="molecule type" value="Genomic_DNA"/>
</dbReference>
<reference evidence="2" key="1">
    <citation type="journal article" date="2016" name="Biosci. Biotechnol. Biochem.">
        <title>Bioconversion of AHX to AOH by resting cells of Burkholderia contaminans CH-1.</title>
        <authorList>
            <person name="Choi J.H."/>
            <person name="Kikuchi A."/>
            <person name="Pumkaeo P."/>
            <person name="Hirai H."/>
            <person name="Tokuyama S."/>
            <person name="Kawagishi H."/>
        </authorList>
    </citation>
    <scope>NUCLEOTIDE SEQUENCE</scope>
    <source>
        <strain evidence="2">CH-1</strain>
        <plasmid evidence="2">pBC453</plasmid>
    </source>
</reference>
<dbReference type="Pfam" id="PF13708">
    <property type="entry name" value="DUF4942"/>
    <property type="match status" value="1"/>
</dbReference>